<dbReference type="Gene3D" id="3.30.10.20">
    <property type="match status" value="1"/>
</dbReference>
<feature type="transmembrane region" description="Helical" evidence="2">
    <location>
        <begin position="17"/>
        <end position="41"/>
    </location>
</feature>
<dbReference type="Proteomes" id="UP000277671">
    <property type="component" value="Unassembled WGS sequence"/>
</dbReference>
<proteinExistence type="predicted"/>
<evidence type="ECO:0000256" key="1">
    <source>
        <dbReference type="SAM" id="MobiDB-lite"/>
    </source>
</evidence>
<feature type="region of interest" description="Disordered" evidence="1">
    <location>
        <begin position="50"/>
        <end position="75"/>
    </location>
</feature>
<dbReference type="PROSITE" id="PS51178">
    <property type="entry name" value="PASTA"/>
    <property type="match status" value="1"/>
</dbReference>
<feature type="domain" description="PASTA" evidence="3">
    <location>
        <begin position="99"/>
        <end position="171"/>
    </location>
</feature>
<dbReference type="AlphaFoldDB" id="A0A495JUI4"/>
<comment type="caution">
    <text evidence="4">The sequence shown here is derived from an EMBL/GenBank/DDBJ whole genome shotgun (WGS) entry which is preliminary data.</text>
</comment>
<dbReference type="Pfam" id="PF03793">
    <property type="entry name" value="PASTA"/>
    <property type="match status" value="1"/>
</dbReference>
<keyword evidence="2" id="KW-0812">Transmembrane</keyword>
<feature type="compositionally biased region" description="Low complexity" evidence="1">
    <location>
        <begin position="65"/>
        <end position="75"/>
    </location>
</feature>
<evidence type="ECO:0000313" key="4">
    <source>
        <dbReference type="EMBL" id="RKR92677.1"/>
    </source>
</evidence>
<organism evidence="4 5">
    <name type="scientific">Micromonospora pisi</name>
    <dbReference type="NCBI Taxonomy" id="589240"/>
    <lineage>
        <taxon>Bacteria</taxon>
        <taxon>Bacillati</taxon>
        <taxon>Actinomycetota</taxon>
        <taxon>Actinomycetes</taxon>
        <taxon>Micromonosporales</taxon>
        <taxon>Micromonosporaceae</taxon>
        <taxon>Micromonospora</taxon>
    </lineage>
</organism>
<gene>
    <name evidence="4" type="ORF">BDK92_7154</name>
</gene>
<dbReference type="RefSeq" id="WP_246017611.1">
    <property type="nucleotide sequence ID" value="NZ_RBKT01000001.1"/>
</dbReference>
<evidence type="ECO:0000256" key="2">
    <source>
        <dbReference type="SAM" id="Phobius"/>
    </source>
</evidence>
<name>A0A495JUI4_9ACTN</name>
<dbReference type="InterPro" id="IPR005543">
    <property type="entry name" value="PASTA_dom"/>
</dbReference>
<dbReference type="EMBL" id="RBKT01000001">
    <property type="protein sequence ID" value="RKR92677.1"/>
    <property type="molecule type" value="Genomic_DNA"/>
</dbReference>
<keyword evidence="2" id="KW-0472">Membrane</keyword>
<reference evidence="4 5" key="1">
    <citation type="submission" date="2018-10" db="EMBL/GenBank/DDBJ databases">
        <title>Sequencing the genomes of 1000 actinobacteria strains.</title>
        <authorList>
            <person name="Klenk H.-P."/>
        </authorList>
    </citation>
    <scope>NUCLEOTIDE SEQUENCE [LARGE SCALE GENOMIC DNA]</scope>
    <source>
        <strain evidence="4 5">DSM 45175</strain>
    </source>
</reference>
<evidence type="ECO:0000313" key="5">
    <source>
        <dbReference type="Proteomes" id="UP000277671"/>
    </source>
</evidence>
<keyword evidence="2" id="KW-1133">Transmembrane helix</keyword>
<sequence length="172" mass="17203">MPQPHAHGPQQQTSRTALIVFGVAGVLILCGGAVGIVAALGEDPVDPAAQPLATSTPASRPPAAPAATAAAPQVVPTVEPVTSPTVAAPSSAAPAKTAAPKTLTVPTLVGKNAAVADDELRKLGFTNISFGSQDKNDTVVILLTNWTVTKQSTKAGAKVAADTLIVLTCTKE</sequence>
<accession>A0A495JUI4</accession>
<evidence type="ECO:0000259" key="3">
    <source>
        <dbReference type="PROSITE" id="PS51178"/>
    </source>
</evidence>
<keyword evidence="5" id="KW-1185">Reference proteome</keyword>
<protein>
    <submittedName>
        <fullName evidence="4">PASTA domain-containing protein</fullName>
    </submittedName>
</protein>
<dbReference type="CDD" id="cd06577">
    <property type="entry name" value="PASTA_pknB"/>
    <property type="match status" value="1"/>
</dbReference>